<dbReference type="Proteomes" id="UP000006718">
    <property type="component" value="Chromosome X"/>
</dbReference>
<evidence type="ECO:0000313" key="2">
    <source>
        <dbReference type="Proteomes" id="UP000006718"/>
    </source>
</evidence>
<protein>
    <submittedName>
        <fullName evidence="1">Uncharacterized protein</fullName>
    </submittedName>
</protein>
<evidence type="ECO:0000313" key="1">
    <source>
        <dbReference type="Ensembl" id="ENSMMUP00000063768.1"/>
    </source>
</evidence>
<keyword evidence="2" id="KW-1185">Reference proteome</keyword>
<dbReference type="VEuPathDB" id="HostDB:ENSMMUG00000057508"/>
<proteinExistence type="predicted"/>
<dbReference type="AlphaFoldDB" id="A0A5F7ZGL5"/>
<sequence>MLVIPALWEARPVNHLRSRVLDQPGQHSETPPLLKIQKLAGCGGGRLYSQLLGRLRQENCLNPGGRGCSEPRSCHCTLAWATRVRFHLKKKKNSLLSIFAVRFCYV</sequence>
<dbReference type="Ensembl" id="ENSMMUT00000083433.1">
    <property type="protein sequence ID" value="ENSMMUP00000063768.1"/>
    <property type="gene ID" value="ENSMMUG00000057508.1"/>
</dbReference>
<name>A0A5F7ZGL5_MACMU</name>
<accession>A0A5F7ZGL5</accession>
<dbReference type="Bgee" id="ENSMMUG00000057508">
    <property type="expression patterns" value="Expressed in liver and 10 other cell types or tissues"/>
</dbReference>
<organism evidence="1 2">
    <name type="scientific">Macaca mulatta</name>
    <name type="common">Rhesus macaque</name>
    <dbReference type="NCBI Taxonomy" id="9544"/>
    <lineage>
        <taxon>Eukaryota</taxon>
        <taxon>Metazoa</taxon>
        <taxon>Chordata</taxon>
        <taxon>Craniata</taxon>
        <taxon>Vertebrata</taxon>
        <taxon>Euteleostomi</taxon>
        <taxon>Mammalia</taxon>
        <taxon>Eutheria</taxon>
        <taxon>Euarchontoglires</taxon>
        <taxon>Primates</taxon>
        <taxon>Haplorrhini</taxon>
        <taxon>Catarrhini</taxon>
        <taxon>Cercopithecidae</taxon>
        <taxon>Cercopithecinae</taxon>
        <taxon>Macaca</taxon>
    </lineage>
</organism>
<reference evidence="1" key="2">
    <citation type="submission" date="2019-01" db="EMBL/GenBank/DDBJ databases">
        <authorList>
            <person name="Graves T."/>
            <person name="Eichler E.E."/>
            <person name="Wilson R.K."/>
        </authorList>
    </citation>
    <scope>NUCLEOTIDE SEQUENCE [LARGE SCALE GENOMIC DNA]</scope>
    <source>
        <strain evidence="1">17573</strain>
    </source>
</reference>
<dbReference type="InParanoid" id="A0A5F7ZGL5"/>
<dbReference type="PaxDb" id="9544-ENSMMUP00000003902"/>
<reference evidence="2" key="1">
    <citation type="journal article" date="2007" name="Science">
        <title>Evolutionary and biomedical insights from the rhesus macaque genome.</title>
        <authorList>
            <person name="Gibbs R.A."/>
            <person name="Rogers J."/>
            <person name="Katze M.G."/>
            <person name="Bumgarner R."/>
            <person name="Weinstock G.M."/>
            <person name="Mardis E.R."/>
            <person name="Remington K.A."/>
            <person name="Strausberg R.L."/>
            <person name="Venter J.C."/>
            <person name="Wilson R.K."/>
            <person name="Batzer M.A."/>
            <person name="Bustamante C.D."/>
            <person name="Eichler E.E."/>
            <person name="Hahn M.W."/>
            <person name="Hardison R.C."/>
            <person name="Makova K.D."/>
            <person name="Miller W."/>
            <person name="Milosavljevic A."/>
            <person name="Palermo R.E."/>
            <person name="Siepel A."/>
            <person name="Sikela J.M."/>
            <person name="Attaway T."/>
            <person name="Bell S."/>
            <person name="Bernard K.E."/>
            <person name="Buhay C.J."/>
            <person name="Chandrabose M.N."/>
            <person name="Dao M."/>
            <person name="Davis C."/>
            <person name="Delehaunty K.D."/>
            <person name="Ding Y."/>
            <person name="Dinh H.H."/>
            <person name="Dugan-Rocha S."/>
            <person name="Fulton L.A."/>
            <person name="Gabisi R.A."/>
            <person name="Garner T.T."/>
            <person name="Godfrey J."/>
            <person name="Hawes A.C."/>
            <person name="Hernandez J."/>
            <person name="Hines S."/>
            <person name="Holder M."/>
            <person name="Hume J."/>
            <person name="Jhangiani S.N."/>
            <person name="Joshi V."/>
            <person name="Khan Z.M."/>
            <person name="Kirkness E.F."/>
            <person name="Cree A."/>
            <person name="Fowler R.G."/>
            <person name="Lee S."/>
            <person name="Lewis L.R."/>
            <person name="Li Z."/>
            <person name="Liu Y.-S."/>
            <person name="Moore S.M."/>
            <person name="Muzny D."/>
            <person name="Nazareth L.V."/>
            <person name="Ngo D.N."/>
            <person name="Okwuonu G.O."/>
            <person name="Pai G."/>
            <person name="Parker D."/>
            <person name="Paul H.A."/>
            <person name="Pfannkoch C."/>
            <person name="Pohl C.S."/>
            <person name="Rogers Y.-H.C."/>
            <person name="Ruiz S.J."/>
            <person name="Sabo A."/>
            <person name="Santibanez J."/>
            <person name="Schneider B.W."/>
            <person name="Smith S.M."/>
            <person name="Sodergren E."/>
            <person name="Svatek A.F."/>
            <person name="Utterback T.R."/>
            <person name="Vattathil S."/>
            <person name="Warren W."/>
            <person name="White C.S."/>
            <person name="Chinwalla A.T."/>
            <person name="Feng Y."/>
            <person name="Halpern A.L."/>
            <person name="Hillier L.W."/>
            <person name="Huang X."/>
            <person name="Minx P."/>
            <person name="Nelson J.O."/>
            <person name="Pepin K.H."/>
            <person name="Qin X."/>
            <person name="Sutton G.G."/>
            <person name="Venter E."/>
            <person name="Walenz B.P."/>
            <person name="Wallis J.W."/>
            <person name="Worley K.C."/>
            <person name="Yang S.-P."/>
            <person name="Jones S.M."/>
            <person name="Marra M.A."/>
            <person name="Rocchi M."/>
            <person name="Schein J.E."/>
            <person name="Baertsch R."/>
            <person name="Clarke L."/>
            <person name="Csuros M."/>
            <person name="Glasscock J."/>
            <person name="Harris R.A."/>
            <person name="Havlak P."/>
            <person name="Jackson A.R."/>
            <person name="Jiang H."/>
            <person name="Liu Y."/>
            <person name="Messina D.N."/>
            <person name="Shen Y."/>
            <person name="Song H.X.-Z."/>
            <person name="Wylie T."/>
            <person name="Zhang L."/>
            <person name="Birney E."/>
            <person name="Han K."/>
            <person name="Konkel M.K."/>
            <person name="Lee J."/>
            <person name="Smit A.F.A."/>
            <person name="Ullmer B."/>
            <person name="Wang H."/>
            <person name="Xing J."/>
            <person name="Burhans R."/>
            <person name="Cheng Z."/>
            <person name="Karro J.E."/>
            <person name="Ma J."/>
            <person name="Raney B."/>
            <person name="She X."/>
            <person name="Cox M.J."/>
            <person name="Demuth J.P."/>
            <person name="Dumas L.J."/>
            <person name="Han S.-G."/>
            <person name="Hopkins J."/>
            <person name="Karimpour-Fard A."/>
            <person name="Kim Y.H."/>
            <person name="Pollack J.R."/>
            <person name="Vinar T."/>
            <person name="Addo-Quaye C."/>
            <person name="Degenhardt J."/>
            <person name="Denby A."/>
            <person name="Hubisz M.J."/>
            <person name="Indap A."/>
            <person name="Kosiol C."/>
            <person name="Lahn B.T."/>
            <person name="Lawson H.A."/>
            <person name="Marklein A."/>
            <person name="Nielsen R."/>
            <person name="Vallender E.J."/>
            <person name="Clark A.G."/>
            <person name="Ferguson B."/>
            <person name="Hernandez R.D."/>
            <person name="Hirani K."/>
            <person name="Kehrer-Sawatzki H."/>
            <person name="Kolb J."/>
            <person name="Patil S."/>
            <person name="Pu L.-L."/>
            <person name="Ren Y."/>
            <person name="Smith D.G."/>
            <person name="Wheeler D.A."/>
            <person name="Schenck I."/>
            <person name="Ball E.V."/>
            <person name="Chen R."/>
            <person name="Cooper D.N."/>
            <person name="Giardine B."/>
            <person name="Hsu F."/>
            <person name="Kent W.J."/>
            <person name="Lesk A."/>
            <person name="Nelson D.L."/>
            <person name="O'brien W.E."/>
            <person name="Pruefer K."/>
            <person name="Stenson P.D."/>
            <person name="Wallace J.C."/>
            <person name="Ke H."/>
            <person name="Liu X.-M."/>
            <person name="Wang P."/>
            <person name="Xiang A.P."/>
            <person name="Yang F."/>
            <person name="Barber G.P."/>
            <person name="Haussler D."/>
            <person name="Karolchik D."/>
            <person name="Kern A.D."/>
            <person name="Kuhn R.M."/>
            <person name="Smith K.E."/>
            <person name="Zwieg A.S."/>
        </authorList>
    </citation>
    <scope>NUCLEOTIDE SEQUENCE [LARGE SCALE GENOMIC DNA]</scope>
    <source>
        <strain evidence="2">17573</strain>
    </source>
</reference>
<dbReference type="OMA" id="FAVRFCY"/>
<reference evidence="1" key="3">
    <citation type="submission" date="2025-08" db="UniProtKB">
        <authorList>
            <consortium name="Ensembl"/>
        </authorList>
    </citation>
    <scope>IDENTIFICATION</scope>
    <source>
        <strain evidence="1">17573</strain>
    </source>
</reference>
<reference evidence="1" key="4">
    <citation type="submission" date="2025-09" db="UniProtKB">
        <authorList>
            <consortium name="Ensembl"/>
        </authorList>
    </citation>
    <scope>IDENTIFICATION</scope>
    <source>
        <strain evidence="1">17573</strain>
    </source>
</reference>
<dbReference type="GeneTree" id="ENSGT00940000163244"/>